<dbReference type="OrthoDB" id="109543at2759"/>
<feature type="region of interest" description="Disordered" evidence="1">
    <location>
        <begin position="1"/>
        <end position="51"/>
    </location>
</feature>
<sequence>MTLFTRNASKKRKLEPSSSPEVQDSGKVPQKRTRMRQDQDAHEQPAGPRNPTYLEARILPMASTPTLPLTATSSSTTPMVSTSKPLRGHKRFNADLRELKTGCLSDLDRGVWSVQSFRAGDDDGSVEFELVDSTDQTRIVVHLLCSDISEYPNTHSFFCYSPNPGNHVEQMKTICDEVLNSCPSTIHEVAKQFLVKFSSDDDDDNDEDDEDDIGVVSIKPEVSRSILRRDFEGAYAAGYIPGIIWTGNCEFLLTISLPVVELTGKIPAHALMFWDSQFLLPVSRSILRRDFEGAYAAGYTPGIIWTGNCEFFLTISLPVVELTEKIPAHALMSWDSQFLIPGQHLVLAISGFRGVYPPILNDGTPTAAASWSGASLKFNVGFSQRYKPSKEHVSTSLRQYGLQFNQSDLTEEYIDVEGGSDN</sequence>
<evidence type="ECO:0000256" key="1">
    <source>
        <dbReference type="SAM" id="MobiDB-lite"/>
    </source>
</evidence>
<evidence type="ECO:0000313" key="2">
    <source>
        <dbReference type="EMBL" id="OJA08554.1"/>
    </source>
</evidence>
<proteinExistence type="predicted"/>
<feature type="region of interest" description="Disordered" evidence="1">
    <location>
        <begin position="65"/>
        <end position="86"/>
    </location>
</feature>
<comment type="caution">
    <text evidence="2">The sequence shown here is derived from an EMBL/GenBank/DDBJ whole genome shotgun (WGS) entry which is preliminary data.</text>
</comment>
<feature type="non-terminal residue" evidence="2">
    <location>
        <position position="422"/>
    </location>
</feature>
<protein>
    <submittedName>
        <fullName evidence="2">Uncharacterized protein</fullName>
    </submittedName>
</protein>
<reference evidence="2 3" key="1">
    <citation type="submission" date="2016-03" db="EMBL/GenBank/DDBJ databases">
        <title>Comparative genomics of the ectomycorrhizal sister species Rhizopogon vinicolor and Rhizopogon vesiculosus (Basidiomycota: Boletales) reveals a divergence of the mating type B locus.</title>
        <authorList>
            <person name="Mujic A.B."/>
            <person name="Kuo A."/>
            <person name="Tritt A."/>
            <person name="Lipzen A."/>
            <person name="Chen C."/>
            <person name="Johnson J."/>
            <person name="Sharma A."/>
            <person name="Barry K."/>
            <person name="Grigoriev I.V."/>
            <person name="Spatafora J.W."/>
        </authorList>
    </citation>
    <scope>NUCLEOTIDE SEQUENCE [LARGE SCALE GENOMIC DNA]</scope>
    <source>
        <strain evidence="2 3">AM-OR11-056</strain>
    </source>
</reference>
<gene>
    <name evidence="2" type="ORF">AZE42_06638</name>
</gene>
<organism evidence="2 3">
    <name type="scientific">Rhizopogon vesiculosus</name>
    <dbReference type="NCBI Taxonomy" id="180088"/>
    <lineage>
        <taxon>Eukaryota</taxon>
        <taxon>Fungi</taxon>
        <taxon>Dikarya</taxon>
        <taxon>Basidiomycota</taxon>
        <taxon>Agaricomycotina</taxon>
        <taxon>Agaricomycetes</taxon>
        <taxon>Agaricomycetidae</taxon>
        <taxon>Boletales</taxon>
        <taxon>Suillineae</taxon>
        <taxon>Rhizopogonaceae</taxon>
        <taxon>Rhizopogon</taxon>
    </lineage>
</organism>
<evidence type="ECO:0000313" key="3">
    <source>
        <dbReference type="Proteomes" id="UP000183567"/>
    </source>
</evidence>
<name>A0A1J8QGM1_9AGAM</name>
<dbReference type="EMBL" id="LVVM01006279">
    <property type="protein sequence ID" value="OJA08554.1"/>
    <property type="molecule type" value="Genomic_DNA"/>
</dbReference>
<dbReference type="Proteomes" id="UP000183567">
    <property type="component" value="Unassembled WGS sequence"/>
</dbReference>
<keyword evidence="3" id="KW-1185">Reference proteome</keyword>
<accession>A0A1J8QGM1</accession>
<dbReference type="STRING" id="180088.A0A1J8QGM1"/>
<feature type="compositionally biased region" description="Low complexity" evidence="1">
    <location>
        <begin position="65"/>
        <end position="83"/>
    </location>
</feature>
<dbReference type="AlphaFoldDB" id="A0A1J8QGM1"/>